<reference evidence="1" key="1">
    <citation type="submission" date="2019-02" db="EMBL/GenBank/DDBJ databases">
        <authorList>
            <person name="Gruber-Vodicka R. H."/>
            <person name="Seah K. B. B."/>
        </authorList>
    </citation>
    <scope>NUCLEOTIDE SEQUENCE</scope>
    <source>
        <strain evidence="1">BECK_BZ123</strain>
    </source>
</reference>
<protein>
    <submittedName>
        <fullName evidence="1">Uncharacterized protein</fullName>
    </submittedName>
</protein>
<name>A0A450Z5P9_9GAMM</name>
<accession>A0A450Z5P9</accession>
<dbReference type="EMBL" id="CAADFS010000065">
    <property type="protein sequence ID" value="VFK48998.1"/>
    <property type="molecule type" value="Genomic_DNA"/>
</dbReference>
<evidence type="ECO:0000313" key="1">
    <source>
        <dbReference type="EMBL" id="VFK48998.1"/>
    </source>
</evidence>
<gene>
    <name evidence="1" type="ORF">BECKTC1821D_GA0114238_10659</name>
</gene>
<organism evidence="1">
    <name type="scientific">Candidatus Kentrum sp. TC</name>
    <dbReference type="NCBI Taxonomy" id="2126339"/>
    <lineage>
        <taxon>Bacteria</taxon>
        <taxon>Pseudomonadati</taxon>
        <taxon>Pseudomonadota</taxon>
        <taxon>Gammaproteobacteria</taxon>
        <taxon>Candidatus Kentrum</taxon>
    </lineage>
</organism>
<sequence>MSIVQEALHRGAKVRLTAFEDEGRSVAYYPPLNCDLHRIRDGRYREEYQNDVADIVADIDMVTAAIFQEYEDRAPDKYRG</sequence>
<proteinExistence type="predicted"/>
<dbReference type="AlphaFoldDB" id="A0A450Z5P9"/>